<protein>
    <submittedName>
        <fullName evidence="2">Uncharacterized protein</fullName>
    </submittedName>
</protein>
<feature type="region of interest" description="Disordered" evidence="1">
    <location>
        <begin position="1"/>
        <end position="43"/>
    </location>
</feature>
<dbReference type="Proteomes" id="UP000246569">
    <property type="component" value="Unassembled WGS sequence"/>
</dbReference>
<comment type="caution">
    <text evidence="2">The sequence shown here is derived from an EMBL/GenBank/DDBJ whole genome shotgun (WGS) entry which is preliminary data.</text>
</comment>
<name>A0A317MYY9_9GAMM</name>
<gene>
    <name evidence="2" type="ORF">C7443_102517</name>
</gene>
<reference evidence="2 3" key="1">
    <citation type="submission" date="2018-05" db="EMBL/GenBank/DDBJ databases">
        <title>Genomic Encyclopedia of Type Strains, Phase IV (KMG-IV): sequencing the most valuable type-strain genomes for metagenomic binning, comparative biology and taxonomic classification.</title>
        <authorList>
            <person name="Goeker M."/>
        </authorList>
    </citation>
    <scope>NUCLEOTIDE SEQUENCE [LARGE SCALE GENOMIC DNA]</scope>
    <source>
        <strain evidence="2 3">DSM 23606</strain>
    </source>
</reference>
<evidence type="ECO:0000313" key="3">
    <source>
        <dbReference type="Proteomes" id="UP000246569"/>
    </source>
</evidence>
<evidence type="ECO:0000256" key="1">
    <source>
        <dbReference type="SAM" id="MobiDB-lite"/>
    </source>
</evidence>
<proteinExistence type="predicted"/>
<organism evidence="2 3">
    <name type="scientific">Plasticicumulans acidivorans</name>
    <dbReference type="NCBI Taxonomy" id="886464"/>
    <lineage>
        <taxon>Bacteria</taxon>
        <taxon>Pseudomonadati</taxon>
        <taxon>Pseudomonadota</taxon>
        <taxon>Gammaproteobacteria</taxon>
        <taxon>Candidatus Competibacteraceae</taxon>
        <taxon>Plasticicumulans</taxon>
    </lineage>
</organism>
<accession>A0A317MYY9</accession>
<evidence type="ECO:0000313" key="2">
    <source>
        <dbReference type="EMBL" id="PWV64863.1"/>
    </source>
</evidence>
<keyword evidence="3" id="KW-1185">Reference proteome</keyword>
<sequence>MTKLAASDSRQAITPAISRGAAKRASEIAPREAASPTADDACG</sequence>
<dbReference type="EMBL" id="QGTJ01000002">
    <property type="protein sequence ID" value="PWV64863.1"/>
    <property type="molecule type" value="Genomic_DNA"/>
</dbReference>
<dbReference type="AlphaFoldDB" id="A0A317MYY9"/>